<name>A0A6M4ILF9_9BACT</name>
<evidence type="ECO:0000256" key="4">
    <source>
        <dbReference type="ARBA" id="ARBA00051722"/>
    </source>
</evidence>
<dbReference type="PANTHER" id="PTHR39181:SF1">
    <property type="entry name" value="TYROSINE-PROTEIN PHOSPHATASE YWQE"/>
    <property type="match status" value="1"/>
</dbReference>
<dbReference type="RefSeq" id="WP_171224302.1">
    <property type="nucleotide sequence ID" value="NZ_CP053085.1"/>
</dbReference>
<dbReference type="EMBL" id="CP053085">
    <property type="protein sequence ID" value="QJR34875.1"/>
    <property type="molecule type" value="Genomic_DNA"/>
</dbReference>
<evidence type="ECO:0000256" key="2">
    <source>
        <dbReference type="ARBA" id="ARBA00013064"/>
    </source>
</evidence>
<evidence type="ECO:0000256" key="1">
    <source>
        <dbReference type="ARBA" id="ARBA00005750"/>
    </source>
</evidence>
<dbReference type="InterPro" id="IPR016195">
    <property type="entry name" value="Pol/histidinol_Pase-like"/>
</dbReference>
<sequence>MIDIHSHLLPGVDDGSPSLEVSIPVLQRFATQGVTVLVCTPHLNASQAASAPYARHCELLEQLRAVAPVGLEIRLGWEIMLDSPGVDLTAPEFCLGNSRALLVEFTRGGLPRGATTELRRIARSGRTPILAHPERYFGCTLELVREWRALGVVIQTDASVLMGRGVPADLAKAMLADGLIDILASDNHGDGRSLGTARDWLAERGADEQMDLLLRANAERVLGDEDPLPVPPLRDGLVGRIKRIFGR</sequence>
<dbReference type="GO" id="GO:0004725">
    <property type="term" value="F:protein tyrosine phosphatase activity"/>
    <property type="evidence" value="ECO:0007669"/>
    <property type="project" value="UniProtKB-EC"/>
</dbReference>
<dbReference type="PANTHER" id="PTHR39181">
    <property type="entry name" value="TYROSINE-PROTEIN PHOSPHATASE YWQE"/>
    <property type="match status" value="1"/>
</dbReference>
<dbReference type="GO" id="GO:0030145">
    <property type="term" value="F:manganese ion binding"/>
    <property type="evidence" value="ECO:0007669"/>
    <property type="project" value="InterPro"/>
</dbReference>
<dbReference type="EC" id="3.1.3.48" evidence="2"/>
<dbReference type="Gene3D" id="3.20.20.140">
    <property type="entry name" value="Metal-dependent hydrolases"/>
    <property type="match status" value="1"/>
</dbReference>
<dbReference type="Proteomes" id="UP000500938">
    <property type="component" value="Chromosome"/>
</dbReference>
<organism evidence="5 6">
    <name type="scientific">Gemmatimonas groenlandica</name>
    <dbReference type="NCBI Taxonomy" id="2732249"/>
    <lineage>
        <taxon>Bacteria</taxon>
        <taxon>Pseudomonadati</taxon>
        <taxon>Gemmatimonadota</taxon>
        <taxon>Gemmatimonadia</taxon>
        <taxon>Gemmatimonadales</taxon>
        <taxon>Gemmatimonadaceae</taxon>
        <taxon>Gemmatimonas</taxon>
    </lineage>
</organism>
<evidence type="ECO:0000313" key="6">
    <source>
        <dbReference type="Proteomes" id="UP000500938"/>
    </source>
</evidence>
<dbReference type="Pfam" id="PF19567">
    <property type="entry name" value="CpsB_CapC"/>
    <property type="match status" value="1"/>
</dbReference>
<protein>
    <recommendedName>
        <fullName evidence="2">protein-tyrosine-phosphatase</fullName>
        <ecNumber evidence="2">3.1.3.48</ecNumber>
    </recommendedName>
</protein>
<comment type="similarity">
    <text evidence="1">Belongs to the metallo-dependent hydrolases superfamily. CpsB/CapC family.</text>
</comment>
<dbReference type="KEGG" id="ggr:HKW67_04770"/>
<evidence type="ECO:0000313" key="5">
    <source>
        <dbReference type="EMBL" id="QJR34875.1"/>
    </source>
</evidence>
<comment type="catalytic activity">
    <reaction evidence="4">
        <text>O-phospho-L-tyrosyl-[protein] + H2O = L-tyrosyl-[protein] + phosphate</text>
        <dbReference type="Rhea" id="RHEA:10684"/>
        <dbReference type="Rhea" id="RHEA-COMP:10136"/>
        <dbReference type="Rhea" id="RHEA-COMP:20101"/>
        <dbReference type="ChEBI" id="CHEBI:15377"/>
        <dbReference type="ChEBI" id="CHEBI:43474"/>
        <dbReference type="ChEBI" id="CHEBI:46858"/>
        <dbReference type="ChEBI" id="CHEBI:61978"/>
        <dbReference type="EC" id="3.1.3.48"/>
    </reaction>
</comment>
<dbReference type="SUPFAM" id="SSF89550">
    <property type="entry name" value="PHP domain-like"/>
    <property type="match status" value="1"/>
</dbReference>
<reference evidence="5 6" key="1">
    <citation type="submission" date="2020-05" db="EMBL/GenBank/DDBJ databases">
        <title>Complete genome sequence of Gemmatimonas greenlandica TET16.</title>
        <authorList>
            <person name="Zeng Y."/>
        </authorList>
    </citation>
    <scope>NUCLEOTIDE SEQUENCE [LARGE SCALE GENOMIC DNA]</scope>
    <source>
        <strain evidence="5 6">TET16</strain>
    </source>
</reference>
<evidence type="ECO:0000256" key="3">
    <source>
        <dbReference type="ARBA" id="ARBA00022801"/>
    </source>
</evidence>
<proteinExistence type="inferred from homology"/>
<dbReference type="AlphaFoldDB" id="A0A6M4ILF9"/>
<accession>A0A6M4ILF9</accession>
<keyword evidence="6" id="KW-1185">Reference proteome</keyword>
<dbReference type="InterPro" id="IPR016667">
    <property type="entry name" value="Caps_polysacc_synth_CpsB/CapC"/>
</dbReference>
<gene>
    <name evidence="5" type="ORF">HKW67_04770</name>
</gene>
<keyword evidence="3" id="KW-0378">Hydrolase</keyword>